<evidence type="ECO:0000256" key="3">
    <source>
        <dbReference type="ARBA" id="ARBA00022729"/>
    </source>
</evidence>
<dbReference type="STRING" id="93759.A0A1R3J399"/>
<evidence type="ECO:0000256" key="2">
    <source>
        <dbReference type="ARBA" id="ARBA00022525"/>
    </source>
</evidence>
<dbReference type="PROSITE" id="PS50842">
    <property type="entry name" value="EXPANSIN_EG45"/>
    <property type="match status" value="1"/>
</dbReference>
<dbReference type="GO" id="GO:0009627">
    <property type="term" value="P:systemic acquired resistance"/>
    <property type="evidence" value="ECO:0007669"/>
    <property type="project" value="InterPro"/>
</dbReference>
<dbReference type="EMBL" id="AWUE01016834">
    <property type="protein sequence ID" value="OMO89305.1"/>
    <property type="molecule type" value="Genomic_DNA"/>
</dbReference>
<protein>
    <recommendedName>
        <fullName evidence="4">Expansin-like EG45 domain-containing protein</fullName>
    </recommendedName>
</protein>
<dbReference type="InterPro" id="IPR007112">
    <property type="entry name" value="Expansin/allergen_DPBB_dom"/>
</dbReference>
<evidence type="ECO:0000313" key="5">
    <source>
        <dbReference type="EMBL" id="OMO89305.1"/>
    </source>
</evidence>
<dbReference type="Pfam" id="PF03330">
    <property type="entry name" value="DPBB_1"/>
    <property type="match status" value="1"/>
</dbReference>
<dbReference type="GO" id="GO:0048046">
    <property type="term" value="C:apoplast"/>
    <property type="evidence" value="ECO:0007669"/>
    <property type="project" value="InterPro"/>
</dbReference>
<dbReference type="PANTHER" id="PTHR47295">
    <property type="entry name" value="EG45-LIKE DOMAIN CONTAINING PROTEIN 1-RELATED"/>
    <property type="match status" value="1"/>
</dbReference>
<dbReference type="OrthoDB" id="958267at2759"/>
<dbReference type="InterPro" id="IPR009009">
    <property type="entry name" value="RlpA-like_DPBB"/>
</dbReference>
<dbReference type="Proteomes" id="UP000187203">
    <property type="component" value="Unassembled WGS sequence"/>
</dbReference>
<dbReference type="SMART" id="SM00837">
    <property type="entry name" value="DPBB_1"/>
    <property type="match status" value="1"/>
</dbReference>
<dbReference type="PANTHER" id="PTHR47295:SF4">
    <property type="entry name" value="EXPANSIN-LIKE EG45 DOMAIN-CONTAINING PROTEIN"/>
    <property type="match status" value="1"/>
</dbReference>
<evidence type="ECO:0000313" key="6">
    <source>
        <dbReference type="Proteomes" id="UP000187203"/>
    </source>
</evidence>
<sequence>MSDAQDDGTATYYTPPNTPSACYRYEDEGTMIAAPSDKIWNNGAACGEIYQVTCVSGTNQGTPYPCWGSGTVQVKIVDYCPPASCRGTIDLSQEAFASIADPDSGFAGVENWDFKLKLGFRFLVFGFARIWVFGFQSKNTFGEIDLGALRSSGFRVSY</sequence>
<comment type="caution">
    <text evidence="5">The sequence shown here is derived from an EMBL/GenBank/DDBJ whole genome shotgun (WGS) entry which is preliminary data.</text>
</comment>
<comment type="subcellular location">
    <subcellularLocation>
        <location evidence="1">Secreted</location>
    </subcellularLocation>
</comment>
<feature type="domain" description="Expansin-like EG45" evidence="4">
    <location>
        <begin position="7"/>
        <end position="110"/>
    </location>
</feature>
<dbReference type="CDD" id="cd22269">
    <property type="entry name" value="DPBB_EG45-like"/>
    <property type="match status" value="1"/>
</dbReference>
<dbReference type="AlphaFoldDB" id="A0A1R3J399"/>
<dbReference type="FunFam" id="2.40.40.10:FF:000005">
    <property type="entry name" value="Barwin-related endoglucanase"/>
    <property type="match status" value="1"/>
</dbReference>
<accession>A0A1R3J399</accession>
<keyword evidence="2" id="KW-0964">Secreted</keyword>
<organism evidence="5 6">
    <name type="scientific">Corchorus olitorius</name>
    <dbReference type="NCBI Taxonomy" id="93759"/>
    <lineage>
        <taxon>Eukaryota</taxon>
        <taxon>Viridiplantae</taxon>
        <taxon>Streptophyta</taxon>
        <taxon>Embryophyta</taxon>
        <taxon>Tracheophyta</taxon>
        <taxon>Spermatophyta</taxon>
        <taxon>Magnoliopsida</taxon>
        <taxon>eudicotyledons</taxon>
        <taxon>Gunneridae</taxon>
        <taxon>Pentapetalae</taxon>
        <taxon>rosids</taxon>
        <taxon>malvids</taxon>
        <taxon>Malvales</taxon>
        <taxon>Malvaceae</taxon>
        <taxon>Grewioideae</taxon>
        <taxon>Apeibeae</taxon>
        <taxon>Corchorus</taxon>
    </lineage>
</organism>
<gene>
    <name evidence="5" type="ORF">COLO4_19809</name>
</gene>
<dbReference type="Gene3D" id="2.40.40.10">
    <property type="entry name" value="RlpA-like domain"/>
    <property type="match status" value="1"/>
</dbReference>
<dbReference type="InterPro" id="IPR036908">
    <property type="entry name" value="RlpA-like_sf"/>
</dbReference>
<keyword evidence="6" id="KW-1185">Reference proteome</keyword>
<evidence type="ECO:0000256" key="1">
    <source>
        <dbReference type="ARBA" id="ARBA00004613"/>
    </source>
</evidence>
<name>A0A1R3J399_9ROSI</name>
<dbReference type="InterPro" id="IPR044206">
    <property type="entry name" value="EGC1/2"/>
</dbReference>
<dbReference type="SUPFAM" id="SSF50685">
    <property type="entry name" value="Barwin-like endoglucanases"/>
    <property type="match status" value="1"/>
</dbReference>
<evidence type="ECO:0000259" key="4">
    <source>
        <dbReference type="PROSITE" id="PS50842"/>
    </source>
</evidence>
<reference evidence="6" key="1">
    <citation type="submission" date="2013-09" db="EMBL/GenBank/DDBJ databases">
        <title>Corchorus olitorius genome sequencing.</title>
        <authorList>
            <person name="Alam M."/>
            <person name="Haque M.S."/>
            <person name="Islam M.S."/>
            <person name="Emdad E.M."/>
            <person name="Islam M.M."/>
            <person name="Ahmed B."/>
            <person name="Halim A."/>
            <person name="Hossen Q.M.M."/>
            <person name="Hossain M.Z."/>
            <person name="Ahmed R."/>
            <person name="Khan M.M."/>
            <person name="Islam R."/>
            <person name="Rashid M.M."/>
            <person name="Khan S.A."/>
            <person name="Rahman M.S."/>
            <person name="Alam M."/>
            <person name="Yahiya A.S."/>
            <person name="Khan M.S."/>
            <person name="Azam M.S."/>
            <person name="Haque T."/>
            <person name="Lashkar M.Z.H."/>
            <person name="Akhand A.I."/>
            <person name="Morshed G."/>
            <person name="Roy S."/>
            <person name="Uddin K.S."/>
            <person name="Rabeya T."/>
            <person name="Hossain A.S."/>
            <person name="Chowdhury A."/>
            <person name="Snigdha A.R."/>
            <person name="Mortoza M.S."/>
            <person name="Matin S.A."/>
            <person name="Hoque S.M.E."/>
            <person name="Islam M.K."/>
            <person name="Roy D.K."/>
            <person name="Haider R."/>
            <person name="Moosa M.M."/>
            <person name="Elias S.M."/>
            <person name="Hasan A.M."/>
            <person name="Jahan S."/>
            <person name="Shafiuddin M."/>
            <person name="Mahmood N."/>
            <person name="Shommy N.S."/>
        </authorList>
    </citation>
    <scope>NUCLEOTIDE SEQUENCE [LARGE SCALE GENOMIC DNA]</scope>
    <source>
        <strain evidence="6">cv. O-4</strain>
    </source>
</reference>
<proteinExistence type="predicted"/>
<keyword evidence="3" id="KW-0732">Signal</keyword>